<dbReference type="EMBL" id="NPEF02000005">
    <property type="protein sequence ID" value="MDV6235301.1"/>
    <property type="molecule type" value="Genomic_DNA"/>
</dbReference>
<dbReference type="Proteomes" id="UP000232122">
    <property type="component" value="Unassembled WGS sequence"/>
</dbReference>
<keyword evidence="3" id="KW-1185">Reference proteome</keyword>
<keyword evidence="1" id="KW-1133">Transmembrane helix</keyword>
<keyword evidence="1" id="KW-0472">Membrane</keyword>
<dbReference type="RefSeq" id="WP_279306045.1">
    <property type="nucleotide sequence ID" value="NZ_NPEF02000005.1"/>
</dbReference>
<evidence type="ECO:0000313" key="3">
    <source>
        <dbReference type="Proteomes" id="UP000232122"/>
    </source>
</evidence>
<dbReference type="AlphaFoldDB" id="A0AAE4QM20"/>
<feature type="transmembrane region" description="Helical" evidence="1">
    <location>
        <begin position="18"/>
        <end position="39"/>
    </location>
</feature>
<proteinExistence type="predicted"/>
<reference evidence="2 3" key="1">
    <citation type="journal article" date="2018" name="Microb. Genom.">
        <title>Deciphering the unexplored Leptospira diversity from soils uncovers genomic evolution to virulence.</title>
        <authorList>
            <person name="Thibeaux R."/>
            <person name="Iraola G."/>
            <person name="Ferres I."/>
            <person name="Bierque E."/>
            <person name="Girault D."/>
            <person name="Soupe-Gilbert M.E."/>
            <person name="Picardeau M."/>
            <person name="Goarant C."/>
        </authorList>
    </citation>
    <scope>NUCLEOTIDE SEQUENCE [LARGE SCALE GENOMIC DNA]</scope>
    <source>
        <strain evidence="2 3">ATI7-C-A5</strain>
    </source>
</reference>
<evidence type="ECO:0000313" key="2">
    <source>
        <dbReference type="EMBL" id="MDV6235301.1"/>
    </source>
</evidence>
<gene>
    <name evidence="2" type="ORF">CH379_006635</name>
</gene>
<organism evidence="2 3">
    <name type="scientific">Leptospira ellisii</name>
    <dbReference type="NCBI Taxonomy" id="2023197"/>
    <lineage>
        <taxon>Bacteria</taxon>
        <taxon>Pseudomonadati</taxon>
        <taxon>Spirochaetota</taxon>
        <taxon>Spirochaetia</taxon>
        <taxon>Leptospirales</taxon>
        <taxon>Leptospiraceae</taxon>
        <taxon>Leptospira</taxon>
    </lineage>
</organism>
<protein>
    <submittedName>
        <fullName evidence="2">Uncharacterized protein</fullName>
    </submittedName>
</protein>
<sequence>MIVVLAETLTGLTWQGNLIMYSSLLLVTALSVFCIVKLFQTRNH</sequence>
<accession>A0AAE4QM20</accession>
<keyword evidence="1" id="KW-0812">Transmembrane</keyword>
<evidence type="ECO:0000256" key="1">
    <source>
        <dbReference type="SAM" id="Phobius"/>
    </source>
</evidence>
<comment type="caution">
    <text evidence="2">The sequence shown here is derived from an EMBL/GenBank/DDBJ whole genome shotgun (WGS) entry which is preliminary data.</text>
</comment>
<name>A0AAE4QM20_9LEPT</name>